<dbReference type="EMBL" id="RBNJ01000395">
    <property type="protein sequence ID" value="RUS34620.1"/>
    <property type="molecule type" value="Genomic_DNA"/>
</dbReference>
<accession>A0A433QXU4</accession>
<evidence type="ECO:0000313" key="3">
    <source>
        <dbReference type="Proteomes" id="UP000274822"/>
    </source>
</evidence>
<evidence type="ECO:0000256" key="1">
    <source>
        <dbReference type="SAM" id="MobiDB-lite"/>
    </source>
</evidence>
<dbReference type="Proteomes" id="UP000274822">
    <property type="component" value="Unassembled WGS sequence"/>
</dbReference>
<sequence length="400" mass="45735">MASNHLSPQGRTTIEDHLRTRLAAGPQRCSVLPSDLTTKRLSAAGPPEELYRRRAAIAFDIARPSVFLTPDTPPFKPPTDIHPALAAININDWSYQLFVQQIIIQKIPVESVGDVERLWLDLLDDLSSRKEISRGYRSIIKRLREYQPLEQLESATERAIQSYVSQSIRYRIDTVATDIQKSTEEQKRRFLVSRHVEGFLDSDNRKADVLAEGSKKSSLYGSKGFDSDRDVVEDYGFEDDEGIDVELNHNENEGDEDSDEDYEDVEGTSRISRTPLTDISRREYKAMFESMDDSSKWKLKSGRKVEDILYNSVHSFIIDLKDQQICALFTDEEREELECTNSKDDIVLDNDTEKCIEVLSKTSVGEIRDAISQFARRRDANYDAQKAFPIDMICYAVQNL</sequence>
<comment type="caution">
    <text evidence="2">The sequence shown here is derived from an EMBL/GenBank/DDBJ whole genome shotgun (WGS) entry which is preliminary data.</text>
</comment>
<feature type="compositionally biased region" description="Acidic residues" evidence="1">
    <location>
        <begin position="253"/>
        <end position="266"/>
    </location>
</feature>
<proteinExistence type="predicted"/>
<keyword evidence="3" id="KW-1185">Reference proteome</keyword>
<name>A0A433QXU4_9FUNG</name>
<organism evidence="2 3">
    <name type="scientific">Jimgerdemannia flammicorona</name>
    <dbReference type="NCBI Taxonomy" id="994334"/>
    <lineage>
        <taxon>Eukaryota</taxon>
        <taxon>Fungi</taxon>
        <taxon>Fungi incertae sedis</taxon>
        <taxon>Mucoromycota</taxon>
        <taxon>Mucoromycotina</taxon>
        <taxon>Endogonomycetes</taxon>
        <taxon>Endogonales</taxon>
        <taxon>Endogonaceae</taxon>
        <taxon>Jimgerdemannia</taxon>
    </lineage>
</organism>
<gene>
    <name evidence="2" type="ORF">BC938DRAFT_479470</name>
</gene>
<evidence type="ECO:0000313" key="2">
    <source>
        <dbReference type="EMBL" id="RUS34620.1"/>
    </source>
</evidence>
<protein>
    <submittedName>
        <fullName evidence="2">Uncharacterized protein</fullName>
    </submittedName>
</protein>
<feature type="region of interest" description="Disordered" evidence="1">
    <location>
        <begin position="242"/>
        <end position="270"/>
    </location>
</feature>
<dbReference type="AlphaFoldDB" id="A0A433QXU4"/>
<reference evidence="2 3" key="1">
    <citation type="journal article" date="2018" name="New Phytol.">
        <title>Phylogenomics of Endogonaceae and evolution of mycorrhizas within Mucoromycota.</title>
        <authorList>
            <person name="Chang Y."/>
            <person name="Desiro A."/>
            <person name="Na H."/>
            <person name="Sandor L."/>
            <person name="Lipzen A."/>
            <person name="Clum A."/>
            <person name="Barry K."/>
            <person name="Grigoriev I.V."/>
            <person name="Martin F.M."/>
            <person name="Stajich J.E."/>
            <person name="Smith M.E."/>
            <person name="Bonito G."/>
            <person name="Spatafora J.W."/>
        </authorList>
    </citation>
    <scope>NUCLEOTIDE SEQUENCE [LARGE SCALE GENOMIC DNA]</scope>
    <source>
        <strain evidence="2 3">AD002</strain>
    </source>
</reference>